<dbReference type="PANTHER" id="PTHR43326">
    <property type="entry name" value="METHIONYL-TRNA SYNTHETASE"/>
    <property type="match status" value="1"/>
</dbReference>
<feature type="domain" description="Methionyl-tRNA synthetase anticodon-binding" evidence="10">
    <location>
        <begin position="451"/>
        <end position="582"/>
    </location>
</feature>
<evidence type="ECO:0000256" key="7">
    <source>
        <dbReference type="ARBA" id="ARBA00047364"/>
    </source>
</evidence>
<dbReference type="InterPro" id="IPR014758">
    <property type="entry name" value="Met-tRNA_synth"/>
</dbReference>
<dbReference type="PRINTS" id="PR01041">
    <property type="entry name" value="TRNASYNTHMET"/>
</dbReference>
<dbReference type="SUPFAM" id="SSF47323">
    <property type="entry name" value="Anticodon-binding domain of a subclass of class I aminoacyl-tRNA synthetases"/>
    <property type="match status" value="1"/>
</dbReference>
<evidence type="ECO:0000256" key="4">
    <source>
        <dbReference type="ARBA" id="ARBA00022840"/>
    </source>
</evidence>
<evidence type="ECO:0000259" key="10">
    <source>
        <dbReference type="Pfam" id="PF19303"/>
    </source>
</evidence>
<dbReference type="GO" id="GO:0009570">
    <property type="term" value="C:chloroplast stroma"/>
    <property type="evidence" value="ECO:0007669"/>
    <property type="project" value="TreeGrafter"/>
</dbReference>
<dbReference type="FunFam" id="1.10.730.10:FF:000028">
    <property type="entry name" value="Methionine--tRNA ligase, chloroplastic/mitochondrial"/>
    <property type="match status" value="1"/>
</dbReference>
<keyword evidence="5 8" id="KW-0648">Protein biosynthesis</keyword>
<keyword evidence="4 8" id="KW-0067">ATP-binding</keyword>
<evidence type="ECO:0000259" key="9">
    <source>
        <dbReference type="Pfam" id="PF09334"/>
    </source>
</evidence>
<keyword evidence="12" id="KW-1185">Reference proteome</keyword>
<dbReference type="EMBL" id="CM017876">
    <property type="protein sequence ID" value="KAG1342018.1"/>
    <property type="molecule type" value="Genomic_DNA"/>
</dbReference>
<organism evidence="11 12">
    <name type="scientific">Cocos nucifera</name>
    <name type="common">Coconut palm</name>
    <dbReference type="NCBI Taxonomy" id="13894"/>
    <lineage>
        <taxon>Eukaryota</taxon>
        <taxon>Viridiplantae</taxon>
        <taxon>Streptophyta</taxon>
        <taxon>Embryophyta</taxon>
        <taxon>Tracheophyta</taxon>
        <taxon>Spermatophyta</taxon>
        <taxon>Magnoliopsida</taxon>
        <taxon>Liliopsida</taxon>
        <taxon>Arecaceae</taxon>
        <taxon>Arecoideae</taxon>
        <taxon>Cocoseae</taxon>
        <taxon>Attaleinae</taxon>
        <taxon>Cocos</taxon>
    </lineage>
</organism>
<dbReference type="InterPro" id="IPR041872">
    <property type="entry name" value="Anticodon_Met"/>
</dbReference>
<reference evidence="11" key="1">
    <citation type="journal article" date="2017" name="Gigascience">
        <title>The genome draft of coconut (Cocos nucifera).</title>
        <authorList>
            <person name="Xiao Y."/>
            <person name="Xu P."/>
            <person name="Fan H."/>
            <person name="Baudouin L."/>
            <person name="Xia W."/>
            <person name="Bocs S."/>
            <person name="Xu J."/>
            <person name="Li Q."/>
            <person name="Guo A."/>
            <person name="Zhou L."/>
            <person name="Li J."/>
            <person name="Wu Y."/>
            <person name="Ma Z."/>
            <person name="Armero A."/>
            <person name="Issali A.E."/>
            <person name="Liu N."/>
            <person name="Peng M."/>
            <person name="Yang Y."/>
        </authorList>
    </citation>
    <scope>NUCLEOTIDE SEQUENCE</scope>
    <source>
        <tissue evidence="11">Spear leaf of Hainan Tall coconut</tissue>
    </source>
</reference>
<evidence type="ECO:0000256" key="3">
    <source>
        <dbReference type="ARBA" id="ARBA00022741"/>
    </source>
</evidence>
<gene>
    <name evidence="11" type="ORF">COCNU_05G002470</name>
</gene>
<dbReference type="GO" id="GO:0005739">
    <property type="term" value="C:mitochondrion"/>
    <property type="evidence" value="ECO:0007669"/>
    <property type="project" value="UniProtKB-ARBA"/>
</dbReference>
<comment type="catalytic activity">
    <reaction evidence="7">
        <text>tRNA(Met) + L-methionine + ATP = L-methionyl-tRNA(Met) + AMP + diphosphate</text>
        <dbReference type="Rhea" id="RHEA:13481"/>
        <dbReference type="Rhea" id="RHEA-COMP:9667"/>
        <dbReference type="Rhea" id="RHEA-COMP:9698"/>
        <dbReference type="ChEBI" id="CHEBI:30616"/>
        <dbReference type="ChEBI" id="CHEBI:33019"/>
        <dbReference type="ChEBI" id="CHEBI:57844"/>
        <dbReference type="ChEBI" id="CHEBI:78442"/>
        <dbReference type="ChEBI" id="CHEBI:78530"/>
        <dbReference type="ChEBI" id="CHEBI:456215"/>
        <dbReference type="EC" id="6.1.1.10"/>
    </reaction>
</comment>
<evidence type="ECO:0000256" key="8">
    <source>
        <dbReference type="RuleBase" id="RU363039"/>
    </source>
</evidence>
<dbReference type="SUPFAM" id="SSF52374">
    <property type="entry name" value="Nucleotidylyl transferase"/>
    <property type="match status" value="1"/>
</dbReference>
<comment type="similarity">
    <text evidence="8">Belongs to the class-I aminoacyl-tRNA synthetase family.</text>
</comment>
<accession>A0A8K0I7Z1</accession>
<dbReference type="Pfam" id="PF09334">
    <property type="entry name" value="tRNA-synt_1g"/>
    <property type="match status" value="1"/>
</dbReference>
<dbReference type="GO" id="GO:0005524">
    <property type="term" value="F:ATP binding"/>
    <property type="evidence" value="ECO:0007669"/>
    <property type="project" value="UniProtKB-KW"/>
</dbReference>
<evidence type="ECO:0000313" key="11">
    <source>
        <dbReference type="EMBL" id="KAG1342018.1"/>
    </source>
</evidence>
<reference evidence="11" key="2">
    <citation type="submission" date="2019-07" db="EMBL/GenBank/DDBJ databases">
        <authorList>
            <person name="Yang Y."/>
            <person name="Bocs S."/>
            <person name="Baudouin L."/>
        </authorList>
    </citation>
    <scope>NUCLEOTIDE SEQUENCE</scope>
    <source>
        <tissue evidence="11">Spear leaf of Hainan Tall coconut</tissue>
    </source>
</reference>
<dbReference type="InterPro" id="IPR009080">
    <property type="entry name" value="tRNAsynth_Ia_anticodon-bd"/>
</dbReference>
<dbReference type="EC" id="6.1.1.10" evidence="1"/>
<dbReference type="PANTHER" id="PTHR43326:SF1">
    <property type="entry name" value="METHIONINE--TRNA LIGASE, MITOCHONDRIAL"/>
    <property type="match status" value="1"/>
</dbReference>
<dbReference type="NCBIfam" id="NF008900">
    <property type="entry name" value="PRK12267.1"/>
    <property type="match status" value="1"/>
</dbReference>
<dbReference type="Gene3D" id="1.10.730.10">
    <property type="entry name" value="Isoleucyl-tRNA Synthetase, Domain 1"/>
    <property type="match status" value="1"/>
</dbReference>
<comment type="caution">
    <text evidence="11">The sequence shown here is derived from an EMBL/GenBank/DDBJ whole genome shotgun (WGS) entry which is preliminary data.</text>
</comment>
<evidence type="ECO:0000256" key="1">
    <source>
        <dbReference type="ARBA" id="ARBA00012838"/>
    </source>
</evidence>
<dbReference type="AlphaFoldDB" id="A0A8K0I7Z1"/>
<dbReference type="InterPro" id="IPR014729">
    <property type="entry name" value="Rossmann-like_a/b/a_fold"/>
</dbReference>
<evidence type="ECO:0000256" key="5">
    <source>
        <dbReference type="ARBA" id="ARBA00022917"/>
    </source>
</evidence>
<keyword evidence="2 8" id="KW-0436">Ligase</keyword>
<feature type="domain" description="Methionyl/Leucyl tRNA synthetase" evidence="9">
    <location>
        <begin position="203"/>
        <end position="428"/>
    </location>
</feature>
<protein>
    <recommendedName>
        <fullName evidence="1">methionine--tRNA ligase</fullName>
        <ecNumber evidence="1">6.1.1.10</ecNumber>
    </recommendedName>
</protein>
<dbReference type="InterPro" id="IPR015413">
    <property type="entry name" value="Methionyl/Leucyl_tRNA_Synth"/>
</dbReference>
<proteinExistence type="inferred from homology"/>
<keyword evidence="6 8" id="KW-0030">Aminoacyl-tRNA synthetase</keyword>
<dbReference type="Pfam" id="PF19303">
    <property type="entry name" value="Anticodon_3"/>
    <property type="match status" value="1"/>
</dbReference>
<keyword evidence="3 8" id="KW-0547">Nucleotide-binding</keyword>
<dbReference type="CDD" id="cd07957">
    <property type="entry name" value="Anticodon_Ia_Met"/>
    <property type="match status" value="1"/>
</dbReference>
<dbReference type="Gene3D" id="3.40.50.620">
    <property type="entry name" value="HUPs"/>
    <property type="match status" value="1"/>
</dbReference>
<dbReference type="CDD" id="cd00814">
    <property type="entry name" value="MetRS_core"/>
    <property type="match status" value="1"/>
</dbReference>
<dbReference type="InterPro" id="IPR023457">
    <property type="entry name" value="Met-tRNA_synth_2"/>
</dbReference>
<dbReference type="FunFam" id="2.170.220.10:FF:000001">
    <property type="entry name" value="methionine--tRNA ligase, mitochondrial"/>
    <property type="match status" value="1"/>
</dbReference>
<evidence type="ECO:0000256" key="6">
    <source>
        <dbReference type="ARBA" id="ARBA00023146"/>
    </source>
</evidence>
<name>A0A8K0I7Z1_COCNU</name>
<dbReference type="GO" id="GO:0004825">
    <property type="term" value="F:methionine-tRNA ligase activity"/>
    <property type="evidence" value="ECO:0007669"/>
    <property type="project" value="UniProtKB-EC"/>
</dbReference>
<evidence type="ECO:0000313" key="12">
    <source>
        <dbReference type="Proteomes" id="UP000797356"/>
    </source>
</evidence>
<dbReference type="GO" id="GO:0006431">
    <property type="term" value="P:methionyl-tRNA aminoacylation"/>
    <property type="evidence" value="ECO:0007669"/>
    <property type="project" value="InterPro"/>
</dbReference>
<dbReference type="HAMAP" id="MF_01228">
    <property type="entry name" value="Met_tRNA_synth_type2"/>
    <property type="match status" value="1"/>
</dbReference>
<dbReference type="OrthoDB" id="24670at2759"/>
<dbReference type="Gene3D" id="2.170.220.10">
    <property type="match status" value="1"/>
</dbReference>
<sequence>MAGRVLLSTQNGLYALAPLSSIGLRSNSLAASLPLFRRCPVAPISSSSRCRSHLGTVAEEKEPRKAEPFVITTPLYYVNAPPHMGSAYTTIAADAIARFQRLLEKKVIFITGTDEHGEKIAAAAEASGRNPSEHCDIVSHAYQMLWKELDIEYDKFIRTTDSRHEAVVKEFYCRVLKNGDIYRADYEGLYCVNCEEYKDEKELLENNICPMHQKPCVRRKEDNYFFALSKYQRMLEEFLIQNPDFVKPSFRLNEVQSWIKSGLRDFSISRTSVDWGITVPNDGRQTIYVWFDALLGYISALLEDGEKPGLQQAVSSGWPASLHLIGKDILRFHAVYWPAMLMSAGLSLPNMVFGHGFLTKDGMKMGKSLGNTLEPKDLVDRFGADAVRYFFLREVEFGNDGDYSEDRFINMVNAHLANTIGNLLNRTLGLLKKNCQSMLAFDSSIAAEGHPFKDTVEKLVEKARYHYENLSLSSACESVLDIGNAGNSYMDERAPWSGFKQGGASSEMAAKDLVIILEAMRIIAIALRPITPSLCLRIYMQLGFSNDQFEAVTWSDTKWGGMKAGQIMADPKPVFARIENRKEGEDEVVHKVVKDKKKTSRGQGLVQA</sequence>
<evidence type="ECO:0000256" key="2">
    <source>
        <dbReference type="ARBA" id="ARBA00022598"/>
    </source>
</evidence>
<dbReference type="InterPro" id="IPR033911">
    <property type="entry name" value="MetRS_core"/>
</dbReference>
<dbReference type="NCBIfam" id="TIGR00398">
    <property type="entry name" value="metG"/>
    <property type="match status" value="1"/>
</dbReference>
<dbReference type="Proteomes" id="UP000797356">
    <property type="component" value="Chromosome 5"/>
</dbReference>